<dbReference type="PRINTS" id="PR00080">
    <property type="entry name" value="SDRFAMILY"/>
</dbReference>
<dbReference type="Proteomes" id="UP001208570">
    <property type="component" value="Unassembled WGS sequence"/>
</dbReference>
<feature type="domain" description="Ketoreductase" evidence="6">
    <location>
        <begin position="38"/>
        <end position="219"/>
    </location>
</feature>
<dbReference type="PANTHER" id="PTHR44196:SF1">
    <property type="entry name" value="DEHYDROGENASE_REDUCTASE SDR FAMILY MEMBER 7B"/>
    <property type="match status" value="1"/>
</dbReference>
<protein>
    <recommendedName>
        <fullName evidence="6">Ketoreductase domain-containing protein</fullName>
    </recommendedName>
</protein>
<dbReference type="PANTHER" id="PTHR44196">
    <property type="entry name" value="DEHYDROGENASE/REDUCTASE SDR FAMILY MEMBER 7B"/>
    <property type="match status" value="1"/>
</dbReference>
<dbReference type="InterPro" id="IPR002347">
    <property type="entry name" value="SDR_fam"/>
</dbReference>
<gene>
    <name evidence="7" type="ORF">LSH36_97g03008</name>
</gene>
<dbReference type="AlphaFoldDB" id="A0AAD9N9X8"/>
<dbReference type="GO" id="GO:0016491">
    <property type="term" value="F:oxidoreductase activity"/>
    <property type="evidence" value="ECO:0007669"/>
    <property type="project" value="UniProtKB-KW"/>
</dbReference>
<comment type="similarity">
    <text evidence="1 4">Belongs to the short-chain dehydrogenases/reductases (SDR) family.</text>
</comment>
<dbReference type="CDD" id="cd05332">
    <property type="entry name" value="11beta-HSD1_like_SDR_c"/>
    <property type="match status" value="1"/>
</dbReference>
<dbReference type="Pfam" id="PF00106">
    <property type="entry name" value="adh_short"/>
    <property type="match status" value="1"/>
</dbReference>
<keyword evidence="8" id="KW-1185">Reference proteome</keyword>
<dbReference type="PROSITE" id="PS00061">
    <property type="entry name" value="ADH_SHORT"/>
    <property type="match status" value="1"/>
</dbReference>
<dbReference type="InterPro" id="IPR036291">
    <property type="entry name" value="NAD(P)-bd_dom_sf"/>
</dbReference>
<evidence type="ECO:0000313" key="7">
    <source>
        <dbReference type="EMBL" id="KAK2162502.1"/>
    </source>
</evidence>
<dbReference type="InterPro" id="IPR057326">
    <property type="entry name" value="KR_dom"/>
</dbReference>
<dbReference type="SMART" id="SM00822">
    <property type="entry name" value="PKS_KR"/>
    <property type="match status" value="1"/>
</dbReference>
<dbReference type="GO" id="GO:0006629">
    <property type="term" value="P:lipid metabolic process"/>
    <property type="evidence" value="ECO:0007669"/>
    <property type="project" value="UniProtKB-ARBA"/>
</dbReference>
<evidence type="ECO:0000256" key="4">
    <source>
        <dbReference type="RuleBase" id="RU000363"/>
    </source>
</evidence>
<keyword evidence="5" id="KW-0812">Transmembrane</keyword>
<dbReference type="InterPro" id="IPR020904">
    <property type="entry name" value="Sc_DH/Rdtase_CS"/>
</dbReference>
<evidence type="ECO:0000313" key="8">
    <source>
        <dbReference type="Proteomes" id="UP001208570"/>
    </source>
</evidence>
<name>A0AAD9N9X8_9ANNE</name>
<dbReference type="EMBL" id="JAODUP010000097">
    <property type="protein sequence ID" value="KAK2162502.1"/>
    <property type="molecule type" value="Genomic_DNA"/>
</dbReference>
<evidence type="ECO:0000259" key="6">
    <source>
        <dbReference type="SMART" id="SM00822"/>
    </source>
</evidence>
<dbReference type="PRINTS" id="PR00081">
    <property type="entry name" value="GDHRDH"/>
</dbReference>
<evidence type="ECO:0000256" key="2">
    <source>
        <dbReference type="ARBA" id="ARBA00023002"/>
    </source>
</evidence>
<comment type="caution">
    <text evidence="7">The sequence shown here is derived from an EMBL/GenBank/DDBJ whole genome shotgun (WGS) entry which is preliminary data.</text>
</comment>
<sequence length="304" mass="33602">MISQSNTIIASTALGVAYIGYWMWKQIQKYDRSYLKDKVVVITGASSGVGEACAKLFYNAGSKVILCARRKNELERVKTLLMNNKMRKDSSQHEPHVVVVDLEDFDSIEQRAQDIISIHHRVDILVNNAGISNRGDVQSTSLDVFIKVMNVNFIGQVAITKALLPQMISQGSGHIIAVSSLQGKIALPYRAPYSASKHALQAFCDSLRAEVSHHNIDVTVLSPGYITTKLSINALKPDGTKYGITDSATQLGMSPHHAARCIVEATCNKTKELILAPFVYKLVIYLRNIVPNLFFLAMKNRANK</sequence>
<keyword evidence="5" id="KW-1133">Transmembrane helix</keyword>
<reference evidence="7" key="1">
    <citation type="journal article" date="2023" name="Mol. Biol. Evol.">
        <title>Third-Generation Sequencing Reveals the Adaptive Role of the Epigenome in Three Deep-Sea Polychaetes.</title>
        <authorList>
            <person name="Perez M."/>
            <person name="Aroh O."/>
            <person name="Sun Y."/>
            <person name="Lan Y."/>
            <person name="Juniper S.K."/>
            <person name="Young C.R."/>
            <person name="Angers B."/>
            <person name="Qian P.Y."/>
        </authorList>
    </citation>
    <scope>NUCLEOTIDE SEQUENCE</scope>
    <source>
        <strain evidence="7">P08H-3</strain>
    </source>
</reference>
<evidence type="ECO:0000256" key="3">
    <source>
        <dbReference type="ARBA" id="ARBA00037096"/>
    </source>
</evidence>
<dbReference type="GO" id="GO:0016020">
    <property type="term" value="C:membrane"/>
    <property type="evidence" value="ECO:0007669"/>
    <property type="project" value="TreeGrafter"/>
</dbReference>
<accession>A0AAD9N9X8</accession>
<evidence type="ECO:0000256" key="1">
    <source>
        <dbReference type="ARBA" id="ARBA00006484"/>
    </source>
</evidence>
<dbReference type="Gene3D" id="3.40.50.720">
    <property type="entry name" value="NAD(P)-binding Rossmann-like Domain"/>
    <property type="match status" value="1"/>
</dbReference>
<dbReference type="SUPFAM" id="SSF51735">
    <property type="entry name" value="NAD(P)-binding Rossmann-fold domains"/>
    <property type="match status" value="1"/>
</dbReference>
<proteinExistence type="inferred from homology"/>
<feature type="transmembrane region" description="Helical" evidence="5">
    <location>
        <begin position="6"/>
        <end position="24"/>
    </location>
</feature>
<keyword evidence="5" id="KW-0472">Membrane</keyword>
<evidence type="ECO:0000256" key="5">
    <source>
        <dbReference type="SAM" id="Phobius"/>
    </source>
</evidence>
<keyword evidence="2" id="KW-0560">Oxidoreductase</keyword>
<organism evidence="7 8">
    <name type="scientific">Paralvinella palmiformis</name>
    <dbReference type="NCBI Taxonomy" id="53620"/>
    <lineage>
        <taxon>Eukaryota</taxon>
        <taxon>Metazoa</taxon>
        <taxon>Spiralia</taxon>
        <taxon>Lophotrochozoa</taxon>
        <taxon>Annelida</taxon>
        <taxon>Polychaeta</taxon>
        <taxon>Sedentaria</taxon>
        <taxon>Canalipalpata</taxon>
        <taxon>Terebellida</taxon>
        <taxon>Terebelliformia</taxon>
        <taxon>Alvinellidae</taxon>
        <taxon>Paralvinella</taxon>
    </lineage>
</organism>
<comment type="function">
    <text evidence="3">Putative oxidoreductase.</text>
</comment>